<evidence type="ECO:0000313" key="1">
    <source>
        <dbReference type="EMBL" id="KKM88261.1"/>
    </source>
</evidence>
<gene>
    <name evidence="1" type="ORF">LCGC14_1260520</name>
</gene>
<dbReference type="EMBL" id="LAZR01006983">
    <property type="protein sequence ID" value="KKM88261.1"/>
    <property type="molecule type" value="Genomic_DNA"/>
</dbReference>
<accession>A0A0F9LM84</accession>
<protein>
    <recommendedName>
        <fullName evidence="2">Nuclease associated modular domain-containing protein</fullName>
    </recommendedName>
</protein>
<dbReference type="AlphaFoldDB" id="A0A0F9LM84"/>
<reference evidence="1" key="1">
    <citation type="journal article" date="2015" name="Nature">
        <title>Complex archaea that bridge the gap between prokaryotes and eukaryotes.</title>
        <authorList>
            <person name="Spang A."/>
            <person name="Saw J.H."/>
            <person name="Jorgensen S.L."/>
            <person name="Zaremba-Niedzwiedzka K."/>
            <person name="Martijn J."/>
            <person name="Lind A.E."/>
            <person name="van Eijk R."/>
            <person name="Schleper C."/>
            <person name="Guy L."/>
            <person name="Ettema T.J."/>
        </authorList>
    </citation>
    <scope>NUCLEOTIDE SEQUENCE</scope>
</reference>
<sequence length="163" mass="19243">MMTKEHKRKIGLANSRIMKKKWQNPKYRKMMKKVQKGHKFSDEQKQKVSERMKGNKLNLGRCNEKAGNWRGGITPENMKIRAGIEFGLWREAVFARDNWTCQKYGIKGGKLHTHHIQNFSSHTELRFAIDNGITLSEKAHREFHKKYGKENNTKEQLNEFLND</sequence>
<evidence type="ECO:0008006" key="2">
    <source>
        <dbReference type="Google" id="ProtNLM"/>
    </source>
</evidence>
<organism evidence="1">
    <name type="scientific">marine sediment metagenome</name>
    <dbReference type="NCBI Taxonomy" id="412755"/>
    <lineage>
        <taxon>unclassified sequences</taxon>
        <taxon>metagenomes</taxon>
        <taxon>ecological metagenomes</taxon>
    </lineage>
</organism>
<proteinExistence type="predicted"/>
<comment type="caution">
    <text evidence="1">The sequence shown here is derived from an EMBL/GenBank/DDBJ whole genome shotgun (WGS) entry which is preliminary data.</text>
</comment>
<name>A0A0F9LM84_9ZZZZ</name>